<dbReference type="InterPro" id="IPR029063">
    <property type="entry name" value="SAM-dependent_MTases_sf"/>
</dbReference>
<name>A0A2T1A5L8_9ACTN</name>
<accession>A0A2T1A5L8</accession>
<reference evidence="1 2" key="1">
    <citation type="submission" date="2018-03" db="EMBL/GenBank/DDBJ databases">
        <title>Genomic Encyclopedia of Archaeal and Bacterial Type Strains, Phase II (KMG-II): from individual species to whole genera.</title>
        <authorList>
            <person name="Goeker M."/>
        </authorList>
    </citation>
    <scope>NUCLEOTIDE SEQUENCE [LARGE SCALE GENOMIC DNA]</scope>
    <source>
        <strain evidence="1 2">DSM 100065</strain>
    </source>
</reference>
<dbReference type="Pfam" id="PF01564">
    <property type="entry name" value="Spermine_synth"/>
    <property type="match status" value="1"/>
</dbReference>
<sequence length="327" mass="36196">MRVDRLRRNSAVVVYDRQCGLVRVRSCGAAVRQPASRRGRPAGRPDRAAWLPRATAQALRFTPPDPQPGSYPIDSGQAEIQMDADRVGGWILTLDGVLSSYVALDDPTHLEFEYTRWIGDLLDSLEPTGVPLRVLHLGGAACTLAVYVEITHPGSRQSIVEIDGTLIDLVRAQFGIRSSRRFRLVHDDALRALQQTPDGTIDVIIRDAFVGRNTPAHLEDDGLMRESTRVLGPRGIYISNVADRPGMELTRRELRALVSALDLRPQTSHTHSMAFVTDPSVLRGRRYGNVIVAASRDPLPIAGWMRRTVRAGLPARVVHGERLAQYL</sequence>
<protein>
    <submittedName>
        <fullName evidence="1">Spermidine synthase</fullName>
    </submittedName>
</protein>
<dbReference type="OrthoDB" id="8221452at2"/>
<comment type="caution">
    <text evidence="1">The sequence shown here is derived from an EMBL/GenBank/DDBJ whole genome shotgun (WGS) entry which is preliminary data.</text>
</comment>
<dbReference type="AlphaFoldDB" id="A0A2T1A5L8"/>
<evidence type="ECO:0000313" key="2">
    <source>
        <dbReference type="Proteomes" id="UP000237752"/>
    </source>
</evidence>
<gene>
    <name evidence="1" type="ORF">CLV47_102329</name>
</gene>
<dbReference type="SUPFAM" id="SSF53335">
    <property type="entry name" value="S-adenosyl-L-methionine-dependent methyltransferases"/>
    <property type="match status" value="1"/>
</dbReference>
<keyword evidence="2" id="KW-1185">Reference proteome</keyword>
<proteinExistence type="predicted"/>
<dbReference type="EMBL" id="PVUE01000002">
    <property type="protein sequence ID" value="PRZ43638.1"/>
    <property type="molecule type" value="Genomic_DNA"/>
</dbReference>
<dbReference type="Proteomes" id="UP000237752">
    <property type="component" value="Unassembled WGS sequence"/>
</dbReference>
<evidence type="ECO:0000313" key="1">
    <source>
        <dbReference type="EMBL" id="PRZ43638.1"/>
    </source>
</evidence>
<dbReference type="Gene3D" id="3.40.50.150">
    <property type="entry name" value="Vaccinia Virus protein VP39"/>
    <property type="match status" value="1"/>
</dbReference>
<dbReference type="NCBIfam" id="NF037959">
    <property type="entry name" value="MFS_SpdSyn"/>
    <property type="match status" value="1"/>
</dbReference>
<organism evidence="1 2">
    <name type="scientific">Antricoccus suffuscus</name>
    <dbReference type="NCBI Taxonomy" id="1629062"/>
    <lineage>
        <taxon>Bacteria</taxon>
        <taxon>Bacillati</taxon>
        <taxon>Actinomycetota</taxon>
        <taxon>Actinomycetes</taxon>
        <taxon>Geodermatophilales</taxon>
        <taxon>Antricoccaceae</taxon>
        <taxon>Antricoccus</taxon>
    </lineage>
</organism>